<dbReference type="Pfam" id="PF03931">
    <property type="entry name" value="Skp1_POZ"/>
    <property type="match status" value="1"/>
</dbReference>
<name>A0A8H3R0P4_9GLOM</name>
<evidence type="ECO:0000256" key="9">
    <source>
        <dbReference type="ARBA" id="ARBA00022801"/>
    </source>
</evidence>
<dbReference type="Pfam" id="PF18147">
    <property type="entry name" value="Suv3_C_1"/>
    <property type="match status" value="1"/>
</dbReference>
<dbReference type="EMBL" id="BLAL01000281">
    <property type="protein sequence ID" value="GES99500.1"/>
    <property type="molecule type" value="Genomic_DNA"/>
</dbReference>
<dbReference type="Gene3D" id="3.40.50.300">
    <property type="entry name" value="P-loop containing nucleotide triphosphate hydrolases"/>
    <property type="match status" value="2"/>
</dbReference>
<dbReference type="InterPro" id="IPR002401">
    <property type="entry name" value="Cyt_P450_E_grp-I"/>
</dbReference>
<dbReference type="GO" id="GO:0016705">
    <property type="term" value="F:oxidoreductase activity, acting on paired donors, with incorporation or reduction of molecular oxygen"/>
    <property type="evidence" value="ECO:0007669"/>
    <property type="project" value="InterPro"/>
</dbReference>
<evidence type="ECO:0000256" key="16">
    <source>
        <dbReference type="SAM" id="MobiDB-lite"/>
    </source>
</evidence>
<dbReference type="InterPro" id="IPR055206">
    <property type="entry name" value="DEXQc_SUV3"/>
</dbReference>
<keyword evidence="10" id="KW-0347">Helicase</keyword>
<dbReference type="GO" id="GO:0004497">
    <property type="term" value="F:monooxygenase activity"/>
    <property type="evidence" value="ECO:0007669"/>
    <property type="project" value="InterPro"/>
</dbReference>
<evidence type="ECO:0000256" key="5">
    <source>
        <dbReference type="ARBA" id="ARBA00009993"/>
    </source>
</evidence>
<dbReference type="Pfam" id="PF22527">
    <property type="entry name" value="DEXQc_Suv3"/>
    <property type="match status" value="1"/>
</dbReference>
<sequence length="1270" mass="146312">MRTIIYSKKIFSSHVNSSKLKPPNIDFFCFKNNLSPFSTSKILSRHASPEPPKNHNIINNLSNTLYKTLSQQKTKRKEYLSLFEEALGLKTKWSADLLSDLLLRFKSSTEIKKKSLELGLSPNKFKKVMQKFVSEVWNNKFTRCNTEALQSAYNANGKEGVKRTLTSGFLEYIPEYMEEQDKEKYHSLKQLSDLSFPAEWHPSARTMQRKIIMHVGPTNSGKTYNALQKLEKAESGIYCGPLRLLAHEIFDRMNNKSIPCNLVTGEERRELAGHHVPLTASTVEMANLNTQLDVAVIDEIQMISDQQRGWAWTQALLGLQAKEIHLCGEASAVKLVKSICASLNEDVEVREYERLSKLVIADESLNGDIKKIQKGDCVVTFSRKAIFGLKHEIETATGLRCAVVYGALPPETRAMQAKLFNDPNSGYDVLIASDAVGMGLNLNIRRIVFETVKKYDGKDIVYVPIPQIKQIAGRAGRYGFENSIGEVTALESQDLRYVQKAMLTPSVELEVAGLQPTMEMVEQFAHQLPDIEQFEKLLEKFEDLARVDGQFFLCNFDAQKAIAKSIEHVDLTIPERFVFATSPVNISDPKLVSIIKKFAEHYSERKPILLSSIVRLDVKIPEDMLGLSHIESKHRIIMLYLWLSYRLSESFLNTQEALEMKSKCEMMIHQSLQSLKFSRKRHRITKSDVKNSSKALKQSKERRLAQENKSKYSGKLGEKRNSLPGPTPIPIIGNLHQIGIKFNKFANEQSKKYGNFWEFYIGNQRNIVISQPRLIQEFYKKNNNSINYFTKYKDVKLDLDNIIINYGVMFNNDHEKWKIYRRIFEKSICSINFLKGLTKSIQNIFFDVELNWNNQLKEVEKINNDIISLDLSVWSRLFLTDIILTSSTKTQSYCFMKSINYNNNENDKNNNKTREKMINSLNLFNSIETYFKSLIYSNSIPQPIRNYLPGFRSLSEKLRRNNKWLFYNLLEIIKQRRKEIDLMKENEPIDSTDLLDILLTMNTSRDPNGFGFGFDNEKPMTDHEILATILDVDIGGRDPTASTYCFAVYNICKNPGVLQRLREEIVEVLGNDFLRPITFEDLNKFQYLEAIIKETQRIVPLNPLITRQSHVKTTLNGHIIEKGTSIWLHQEKLHKDKISWYEPEKFIPERFYNNSNIKEETDKEKNSFIPWCDVDKISPAKVVYFGTNRSFDLKVNLKKTMSRTDKSSADYVKLISSDGFEFYIERNAALASGTIKNMLSSPGQFMESEQNEVHFRDISAVILEKNQIKL</sequence>
<comment type="caution">
    <text evidence="19">The sequence shown here is derived from an EMBL/GenBank/DDBJ whole genome shotgun (WGS) entry which is preliminary data.</text>
</comment>
<dbReference type="OrthoDB" id="6692397at2759"/>
<dbReference type="InterPro" id="IPR044774">
    <property type="entry name" value="Suv3_DEXQc"/>
</dbReference>
<comment type="cofactor">
    <cofactor evidence="1">
        <name>Mn(2+)</name>
        <dbReference type="ChEBI" id="CHEBI:29035"/>
    </cofactor>
</comment>
<dbReference type="SUPFAM" id="SSF48264">
    <property type="entry name" value="Cytochrome P450"/>
    <property type="match status" value="1"/>
</dbReference>
<dbReference type="FunFam" id="3.40.50.300:FF:000269">
    <property type="entry name" value="ATP-dependent RNA helicase SUPV3L1, mitochondrial"/>
    <property type="match status" value="1"/>
</dbReference>
<keyword evidence="9 19" id="KW-0378">Hydrolase</keyword>
<dbReference type="FunFam" id="3.40.50.300:FF:000957">
    <property type="entry name" value="ATP-dependent RNA helicase SUV3L, mitochondrial"/>
    <property type="match status" value="1"/>
</dbReference>
<dbReference type="GO" id="GO:0005524">
    <property type="term" value="F:ATP binding"/>
    <property type="evidence" value="ECO:0007669"/>
    <property type="project" value="UniProtKB-KW"/>
</dbReference>
<evidence type="ECO:0000259" key="17">
    <source>
        <dbReference type="PROSITE" id="PS51192"/>
    </source>
</evidence>
<reference evidence="19" key="1">
    <citation type="submission" date="2019-10" db="EMBL/GenBank/DDBJ databases">
        <title>Conservation and host-specific expression of non-tandemly repeated heterogenous ribosome RNA gene in arbuscular mycorrhizal fungi.</title>
        <authorList>
            <person name="Maeda T."/>
            <person name="Kobayashi Y."/>
            <person name="Nakagawa T."/>
            <person name="Ezawa T."/>
            <person name="Yamaguchi K."/>
            <person name="Bino T."/>
            <person name="Nishimoto Y."/>
            <person name="Shigenobu S."/>
            <person name="Kawaguchi M."/>
        </authorList>
    </citation>
    <scope>NUCLEOTIDE SEQUENCE</scope>
    <source>
        <strain evidence="19">HR1</strain>
    </source>
</reference>
<dbReference type="GO" id="GO:0000965">
    <property type="term" value="P:mitochondrial RNA 3'-end processing"/>
    <property type="evidence" value="ECO:0007669"/>
    <property type="project" value="TreeGrafter"/>
</dbReference>
<dbReference type="InterPro" id="IPR041082">
    <property type="entry name" value="Suv3_C_1"/>
</dbReference>
<evidence type="ECO:0000256" key="12">
    <source>
        <dbReference type="ARBA" id="ARBA00022946"/>
    </source>
</evidence>
<evidence type="ECO:0000259" key="18">
    <source>
        <dbReference type="PROSITE" id="PS51194"/>
    </source>
</evidence>
<keyword evidence="8" id="KW-0547">Nucleotide-binding</keyword>
<dbReference type="InterPro" id="IPR036396">
    <property type="entry name" value="Cyt_P450_sf"/>
</dbReference>
<evidence type="ECO:0000256" key="13">
    <source>
        <dbReference type="ARBA" id="ARBA00023128"/>
    </source>
</evidence>
<evidence type="ECO:0000256" key="14">
    <source>
        <dbReference type="ARBA" id="ARBA00023242"/>
    </source>
</evidence>
<evidence type="ECO:0000256" key="8">
    <source>
        <dbReference type="ARBA" id="ARBA00022741"/>
    </source>
</evidence>
<evidence type="ECO:0000256" key="11">
    <source>
        <dbReference type="ARBA" id="ARBA00022840"/>
    </source>
</evidence>
<dbReference type="SMART" id="SM00490">
    <property type="entry name" value="HELICc"/>
    <property type="match status" value="1"/>
</dbReference>
<evidence type="ECO:0000256" key="1">
    <source>
        <dbReference type="ARBA" id="ARBA00001936"/>
    </source>
</evidence>
<evidence type="ECO:0000256" key="4">
    <source>
        <dbReference type="ARBA" id="ARBA00004305"/>
    </source>
</evidence>
<dbReference type="PROSITE" id="PS51192">
    <property type="entry name" value="HELICASE_ATP_BIND_1"/>
    <property type="match status" value="1"/>
</dbReference>
<dbReference type="SUPFAM" id="SSF54695">
    <property type="entry name" value="POZ domain"/>
    <property type="match status" value="1"/>
</dbReference>
<evidence type="ECO:0000256" key="3">
    <source>
        <dbReference type="ARBA" id="ARBA00004123"/>
    </source>
</evidence>
<evidence type="ECO:0000256" key="6">
    <source>
        <dbReference type="ARBA" id="ARBA00012552"/>
    </source>
</evidence>
<dbReference type="GO" id="GO:0005759">
    <property type="term" value="C:mitochondrial matrix"/>
    <property type="evidence" value="ECO:0007669"/>
    <property type="project" value="UniProtKB-SubCell"/>
</dbReference>
<keyword evidence="11" id="KW-0067">ATP-binding</keyword>
<dbReference type="FunFam" id="3.30.710.10:FF:000035">
    <property type="entry name" value="Elongin C transcription elongation factor"/>
    <property type="match status" value="1"/>
</dbReference>
<dbReference type="PANTHER" id="PTHR12131:SF1">
    <property type="entry name" value="ATP-DEPENDENT RNA HELICASE SUPV3L1, MITOCHONDRIAL-RELATED"/>
    <property type="match status" value="1"/>
</dbReference>
<keyword evidence="12" id="KW-0809">Transit peptide</keyword>
<dbReference type="CDD" id="cd17913">
    <property type="entry name" value="DEXQc_Suv3"/>
    <property type="match status" value="1"/>
</dbReference>
<dbReference type="InterPro" id="IPR027417">
    <property type="entry name" value="P-loop_NTPase"/>
</dbReference>
<dbReference type="GO" id="GO:0006511">
    <property type="term" value="P:ubiquitin-dependent protein catabolic process"/>
    <property type="evidence" value="ECO:0007669"/>
    <property type="project" value="InterPro"/>
</dbReference>
<evidence type="ECO:0000313" key="20">
    <source>
        <dbReference type="Proteomes" id="UP000615446"/>
    </source>
</evidence>
<dbReference type="InterPro" id="IPR011333">
    <property type="entry name" value="SKP1/BTB/POZ_sf"/>
</dbReference>
<feature type="domain" description="Helicase C-terminal" evidence="18">
    <location>
        <begin position="364"/>
        <end position="522"/>
    </location>
</feature>
<dbReference type="InterPro" id="IPR016073">
    <property type="entry name" value="Skp1_comp_POZ"/>
</dbReference>
<comment type="catalytic activity">
    <reaction evidence="15">
        <text>ATP + H2O = ADP + phosphate + H(+)</text>
        <dbReference type="Rhea" id="RHEA:13065"/>
        <dbReference type="ChEBI" id="CHEBI:15377"/>
        <dbReference type="ChEBI" id="CHEBI:15378"/>
        <dbReference type="ChEBI" id="CHEBI:30616"/>
        <dbReference type="ChEBI" id="CHEBI:43474"/>
        <dbReference type="ChEBI" id="CHEBI:456216"/>
        <dbReference type="EC" id="3.6.4.13"/>
    </reaction>
</comment>
<dbReference type="CDD" id="cd18805">
    <property type="entry name" value="SF2_C_suv3"/>
    <property type="match status" value="1"/>
</dbReference>
<evidence type="ECO:0000256" key="15">
    <source>
        <dbReference type="ARBA" id="ARBA00047984"/>
    </source>
</evidence>
<comment type="subcellular location">
    <subcellularLocation>
        <location evidence="4">Mitochondrion matrix</location>
    </subcellularLocation>
    <subcellularLocation>
        <location evidence="3">Nucleus</location>
    </subcellularLocation>
</comment>
<dbReference type="InterPro" id="IPR001650">
    <property type="entry name" value="Helicase_C-like"/>
</dbReference>
<dbReference type="PROSITE" id="PS51194">
    <property type="entry name" value="HELICASE_CTER"/>
    <property type="match status" value="1"/>
</dbReference>
<evidence type="ECO:0000313" key="19">
    <source>
        <dbReference type="EMBL" id="GES99500.1"/>
    </source>
</evidence>
<dbReference type="PRINTS" id="PR00463">
    <property type="entry name" value="EP450I"/>
</dbReference>
<dbReference type="AlphaFoldDB" id="A0A8H3R0P4"/>
<dbReference type="GO" id="GO:0045025">
    <property type="term" value="C:mitochondrial degradosome"/>
    <property type="evidence" value="ECO:0007669"/>
    <property type="project" value="TreeGrafter"/>
</dbReference>
<feature type="domain" description="Helicase ATP-binding" evidence="17">
    <location>
        <begin position="203"/>
        <end position="350"/>
    </location>
</feature>
<protein>
    <recommendedName>
        <fullName evidence="7">Elongin-C</fullName>
        <ecNumber evidence="6">3.6.4.13</ecNumber>
    </recommendedName>
</protein>
<dbReference type="GO" id="GO:0020037">
    <property type="term" value="F:heme binding"/>
    <property type="evidence" value="ECO:0007669"/>
    <property type="project" value="InterPro"/>
</dbReference>
<accession>A0A8H3R0P4</accession>
<dbReference type="Gene3D" id="1.10.630.10">
    <property type="entry name" value="Cytochrome P450"/>
    <property type="match status" value="1"/>
</dbReference>
<keyword evidence="13" id="KW-0496">Mitochondrion</keyword>
<dbReference type="SUPFAM" id="SSF52540">
    <property type="entry name" value="P-loop containing nucleoside triphosphate hydrolases"/>
    <property type="match status" value="1"/>
</dbReference>
<comment type="cofactor">
    <cofactor evidence="2">
        <name>Mg(2+)</name>
        <dbReference type="ChEBI" id="CHEBI:18420"/>
    </cofactor>
</comment>
<dbReference type="Pfam" id="PF00271">
    <property type="entry name" value="Helicase_C"/>
    <property type="match status" value="1"/>
</dbReference>
<dbReference type="GO" id="GO:0016787">
    <property type="term" value="F:hydrolase activity"/>
    <property type="evidence" value="ECO:0007669"/>
    <property type="project" value="UniProtKB-KW"/>
</dbReference>
<proteinExistence type="inferred from homology"/>
<dbReference type="PANTHER" id="PTHR12131">
    <property type="entry name" value="ATP-DEPENDENT RNA AND DNA HELICASE"/>
    <property type="match status" value="1"/>
</dbReference>
<dbReference type="Gene3D" id="1.20.272.40">
    <property type="match status" value="1"/>
</dbReference>
<evidence type="ECO:0000256" key="2">
    <source>
        <dbReference type="ARBA" id="ARBA00001946"/>
    </source>
</evidence>
<feature type="compositionally biased region" description="Basic and acidic residues" evidence="16">
    <location>
        <begin position="698"/>
        <end position="721"/>
    </location>
</feature>
<dbReference type="GO" id="GO:0005506">
    <property type="term" value="F:iron ion binding"/>
    <property type="evidence" value="ECO:0007669"/>
    <property type="project" value="InterPro"/>
</dbReference>
<dbReference type="InterPro" id="IPR001128">
    <property type="entry name" value="Cyt_P450"/>
</dbReference>
<dbReference type="Gene3D" id="1.20.58.1080">
    <property type="match status" value="1"/>
</dbReference>
<gene>
    <name evidence="19" type="ORF">RCL2_002600300</name>
</gene>
<evidence type="ECO:0000256" key="7">
    <source>
        <dbReference type="ARBA" id="ARBA00021347"/>
    </source>
</evidence>
<organism evidence="19 20">
    <name type="scientific">Rhizophagus clarus</name>
    <dbReference type="NCBI Taxonomy" id="94130"/>
    <lineage>
        <taxon>Eukaryota</taxon>
        <taxon>Fungi</taxon>
        <taxon>Fungi incertae sedis</taxon>
        <taxon>Mucoromycota</taxon>
        <taxon>Glomeromycotina</taxon>
        <taxon>Glomeromycetes</taxon>
        <taxon>Glomerales</taxon>
        <taxon>Glomeraceae</taxon>
        <taxon>Rhizophagus</taxon>
    </lineage>
</organism>
<dbReference type="InterPro" id="IPR014001">
    <property type="entry name" value="Helicase_ATP-bd"/>
</dbReference>
<dbReference type="Pfam" id="PF00067">
    <property type="entry name" value="p450"/>
    <property type="match status" value="1"/>
</dbReference>
<dbReference type="EC" id="3.6.4.13" evidence="6"/>
<dbReference type="Gene3D" id="3.30.710.10">
    <property type="entry name" value="Potassium Channel Kv1.1, Chain A"/>
    <property type="match status" value="1"/>
</dbReference>
<dbReference type="Pfam" id="PF12513">
    <property type="entry name" value="SUV3_C"/>
    <property type="match status" value="1"/>
</dbReference>
<dbReference type="InterPro" id="IPR022192">
    <property type="entry name" value="SUV3_C"/>
</dbReference>
<dbReference type="GO" id="GO:0005634">
    <property type="term" value="C:nucleus"/>
    <property type="evidence" value="ECO:0007669"/>
    <property type="project" value="UniProtKB-SubCell"/>
</dbReference>
<dbReference type="Proteomes" id="UP000615446">
    <property type="component" value="Unassembled WGS sequence"/>
</dbReference>
<evidence type="ECO:0000256" key="10">
    <source>
        <dbReference type="ARBA" id="ARBA00022806"/>
    </source>
</evidence>
<dbReference type="InterPro" id="IPR050699">
    <property type="entry name" value="RNA-DNA_Helicase"/>
</dbReference>
<comment type="similarity">
    <text evidence="5">Belongs to the SKP1 family.</text>
</comment>
<feature type="region of interest" description="Disordered" evidence="16">
    <location>
        <begin position="679"/>
        <end position="723"/>
    </location>
</feature>
<dbReference type="GO" id="GO:0003724">
    <property type="term" value="F:RNA helicase activity"/>
    <property type="evidence" value="ECO:0007669"/>
    <property type="project" value="UniProtKB-EC"/>
</dbReference>
<keyword evidence="14" id="KW-0539">Nucleus</keyword>